<dbReference type="InterPro" id="IPR007372">
    <property type="entry name" value="Lipid/polyisoprenoid-bd_YceI"/>
</dbReference>
<feature type="domain" description="Lipid/polyisoprenoid-binding YceI-like" evidence="2">
    <location>
        <begin position="47"/>
        <end position="229"/>
    </location>
</feature>
<dbReference type="AlphaFoldDB" id="A0A9X2FAY0"/>
<gene>
    <name evidence="3" type="ORF">NG895_17015</name>
</gene>
<dbReference type="Pfam" id="PF04264">
    <property type="entry name" value="YceI"/>
    <property type="match status" value="1"/>
</dbReference>
<name>A0A9X2FAY0_9BACT</name>
<feature type="signal peptide" evidence="1">
    <location>
        <begin position="1"/>
        <end position="25"/>
    </location>
</feature>
<accession>A0A9X2FAY0</accession>
<keyword evidence="4" id="KW-1185">Reference proteome</keyword>
<dbReference type="Gene3D" id="2.40.128.110">
    <property type="entry name" value="Lipid/polyisoprenoid-binding, YceI-like"/>
    <property type="match status" value="1"/>
</dbReference>
<proteinExistence type="predicted"/>
<dbReference type="InterPro" id="IPR036761">
    <property type="entry name" value="TTHA0802/YceI-like_sf"/>
</dbReference>
<comment type="caution">
    <text evidence="3">The sequence shown here is derived from an EMBL/GenBank/DDBJ whole genome shotgun (WGS) entry which is preliminary data.</text>
</comment>
<reference evidence="3" key="1">
    <citation type="submission" date="2022-06" db="EMBL/GenBank/DDBJ databases">
        <title>Aeoliella straminimaris, a novel planctomycete from sediments.</title>
        <authorList>
            <person name="Vitorino I.R."/>
            <person name="Lage O.M."/>
        </authorList>
    </citation>
    <scope>NUCLEOTIDE SEQUENCE</scope>
    <source>
        <strain evidence="3">ICT_H6.2</strain>
    </source>
</reference>
<evidence type="ECO:0000313" key="3">
    <source>
        <dbReference type="EMBL" id="MCO6045602.1"/>
    </source>
</evidence>
<dbReference type="EMBL" id="JAMXLR010000058">
    <property type="protein sequence ID" value="MCO6045602.1"/>
    <property type="molecule type" value="Genomic_DNA"/>
</dbReference>
<sequence>MLKSTCRMVLLCFITAVLPATPVVAQHTRTASSQQAKSKQKQYQPGDLYLASSHVYTLVGKTGLGHEHGVVGNLASGHLELGATNKAGEIVFDMASFQADTDAARKYVGLEGTLSQSTQQQVTDNMLGDKVLNVDKYPTATFKVHSAEKAAKPSKRGLPQYVLKGEFTLQKITRPIEFLVEVEMVKGWQHVRGGFRIKQTDYGIEPFSKAFGAIGVADQLTIWGDAWVAPISGSAQR</sequence>
<protein>
    <submittedName>
        <fullName evidence="3">YceI family protein</fullName>
    </submittedName>
</protein>
<dbReference type="SMART" id="SM00867">
    <property type="entry name" value="YceI"/>
    <property type="match status" value="1"/>
</dbReference>
<dbReference type="RefSeq" id="WP_252853717.1">
    <property type="nucleotide sequence ID" value="NZ_JAMXLR010000058.1"/>
</dbReference>
<evidence type="ECO:0000256" key="1">
    <source>
        <dbReference type="SAM" id="SignalP"/>
    </source>
</evidence>
<dbReference type="SUPFAM" id="SSF101874">
    <property type="entry name" value="YceI-like"/>
    <property type="match status" value="1"/>
</dbReference>
<evidence type="ECO:0000313" key="4">
    <source>
        <dbReference type="Proteomes" id="UP001155241"/>
    </source>
</evidence>
<feature type="chain" id="PRO_5040943599" evidence="1">
    <location>
        <begin position="26"/>
        <end position="237"/>
    </location>
</feature>
<evidence type="ECO:0000259" key="2">
    <source>
        <dbReference type="SMART" id="SM00867"/>
    </source>
</evidence>
<keyword evidence="1" id="KW-0732">Signal</keyword>
<dbReference type="Proteomes" id="UP001155241">
    <property type="component" value="Unassembled WGS sequence"/>
</dbReference>
<organism evidence="3 4">
    <name type="scientific">Aeoliella straminimaris</name>
    <dbReference type="NCBI Taxonomy" id="2954799"/>
    <lineage>
        <taxon>Bacteria</taxon>
        <taxon>Pseudomonadati</taxon>
        <taxon>Planctomycetota</taxon>
        <taxon>Planctomycetia</taxon>
        <taxon>Pirellulales</taxon>
        <taxon>Lacipirellulaceae</taxon>
        <taxon>Aeoliella</taxon>
    </lineage>
</organism>